<evidence type="ECO:0000313" key="3">
    <source>
        <dbReference type="Proteomes" id="UP000250235"/>
    </source>
</evidence>
<name>A0A2Z7BFY5_9LAMI</name>
<evidence type="ECO:0000313" key="2">
    <source>
        <dbReference type="EMBL" id="KZV31048.1"/>
    </source>
</evidence>
<organism evidence="2 3">
    <name type="scientific">Dorcoceras hygrometricum</name>
    <dbReference type="NCBI Taxonomy" id="472368"/>
    <lineage>
        <taxon>Eukaryota</taxon>
        <taxon>Viridiplantae</taxon>
        <taxon>Streptophyta</taxon>
        <taxon>Embryophyta</taxon>
        <taxon>Tracheophyta</taxon>
        <taxon>Spermatophyta</taxon>
        <taxon>Magnoliopsida</taxon>
        <taxon>eudicotyledons</taxon>
        <taxon>Gunneridae</taxon>
        <taxon>Pentapetalae</taxon>
        <taxon>asterids</taxon>
        <taxon>lamiids</taxon>
        <taxon>Lamiales</taxon>
        <taxon>Gesneriaceae</taxon>
        <taxon>Didymocarpoideae</taxon>
        <taxon>Trichosporeae</taxon>
        <taxon>Loxocarpinae</taxon>
        <taxon>Dorcoceras</taxon>
    </lineage>
</organism>
<gene>
    <name evidence="2" type="ORF">F511_32568</name>
</gene>
<keyword evidence="3" id="KW-1185">Reference proteome</keyword>
<proteinExistence type="predicted"/>
<sequence length="92" mass="10353">MELVGARRLDVIKAPGSDQFHERIGPSKVERLDQCLIRSTTGISTPSLFCTRKPTKIRRTKSPCQYVRNKFRQQRQTMTDDDGVDDGNGGGE</sequence>
<evidence type="ECO:0000256" key="1">
    <source>
        <dbReference type="SAM" id="MobiDB-lite"/>
    </source>
</evidence>
<reference evidence="2 3" key="1">
    <citation type="journal article" date="2015" name="Proc. Natl. Acad. Sci. U.S.A.">
        <title>The resurrection genome of Boea hygrometrica: A blueprint for survival of dehydration.</title>
        <authorList>
            <person name="Xiao L."/>
            <person name="Yang G."/>
            <person name="Zhang L."/>
            <person name="Yang X."/>
            <person name="Zhao S."/>
            <person name="Ji Z."/>
            <person name="Zhou Q."/>
            <person name="Hu M."/>
            <person name="Wang Y."/>
            <person name="Chen M."/>
            <person name="Xu Y."/>
            <person name="Jin H."/>
            <person name="Xiao X."/>
            <person name="Hu G."/>
            <person name="Bao F."/>
            <person name="Hu Y."/>
            <person name="Wan P."/>
            <person name="Li L."/>
            <person name="Deng X."/>
            <person name="Kuang T."/>
            <person name="Xiang C."/>
            <person name="Zhu J.K."/>
            <person name="Oliver M.J."/>
            <person name="He Y."/>
        </authorList>
    </citation>
    <scope>NUCLEOTIDE SEQUENCE [LARGE SCALE GENOMIC DNA]</scope>
    <source>
        <strain evidence="3">cv. XS01</strain>
    </source>
</reference>
<dbReference type="EMBL" id="KV007756">
    <property type="protein sequence ID" value="KZV31048.1"/>
    <property type="molecule type" value="Genomic_DNA"/>
</dbReference>
<dbReference type="AlphaFoldDB" id="A0A2Z7BFY5"/>
<accession>A0A2Z7BFY5</accession>
<protein>
    <submittedName>
        <fullName evidence="2">Uncharacterized protein</fullName>
    </submittedName>
</protein>
<feature type="region of interest" description="Disordered" evidence="1">
    <location>
        <begin position="72"/>
        <end position="92"/>
    </location>
</feature>
<dbReference type="Proteomes" id="UP000250235">
    <property type="component" value="Unassembled WGS sequence"/>
</dbReference>